<accession>A0A7J8LSX2</accession>
<dbReference type="GO" id="GO:0071916">
    <property type="term" value="F:dipeptide transmembrane transporter activity"/>
    <property type="evidence" value="ECO:0007669"/>
    <property type="project" value="InterPro"/>
</dbReference>
<evidence type="ECO:0000256" key="6">
    <source>
        <dbReference type="SAM" id="Phobius"/>
    </source>
</evidence>
<proteinExistence type="inferred from homology"/>
<feature type="transmembrane region" description="Helical" evidence="6">
    <location>
        <begin position="340"/>
        <end position="363"/>
    </location>
</feature>
<dbReference type="InterPro" id="IPR036259">
    <property type="entry name" value="MFS_trans_sf"/>
</dbReference>
<dbReference type="GO" id="GO:0016020">
    <property type="term" value="C:membrane"/>
    <property type="evidence" value="ECO:0007669"/>
    <property type="project" value="UniProtKB-SubCell"/>
</dbReference>
<feature type="transmembrane region" description="Helical" evidence="6">
    <location>
        <begin position="183"/>
        <end position="203"/>
    </location>
</feature>
<comment type="similarity">
    <text evidence="2">Belongs to the major facilitator superfamily. Proton-dependent oligopeptide transporter (POT/PTR) (TC 2.A.17) family.</text>
</comment>
<dbReference type="GO" id="GO:0042937">
    <property type="term" value="F:tripeptide transmembrane transporter activity"/>
    <property type="evidence" value="ECO:0007669"/>
    <property type="project" value="InterPro"/>
</dbReference>
<comment type="subcellular location">
    <subcellularLocation>
        <location evidence="1">Membrane</location>
        <topology evidence="1">Multi-pass membrane protein</topology>
    </subcellularLocation>
</comment>
<feature type="transmembrane region" description="Helical" evidence="6">
    <location>
        <begin position="301"/>
        <end position="320"/>
    </location>
</feature>
<evidence type="ECO:0008006" key="9">
    <source>
        <dbReference type="Google" id="ProtNLM"/>
    </source>
</evidence>
<evidence type="ECO:0000256" key="2">
    <source>
        <dbReference type="ARBA" id="ARBA00005982"/>
    </source>
</evidence>
<dbReference type="Pfam" id="PF00854">
    <property type="entry name" value="PTR2"/>
    <property type="match status" value="1"/>
</dbReference>
<keyword evidence="5 6" id="KW-0472">Membrane</keyword>
<dbReference type="EMBL" id="JABEZX010000005">
    <property type="protein sequence ID" value="MBA0555561.1"/>
    <property type="molecule type" value="Genomic_DNA"/>
</dbReference>
<keyword evidence="3 6" id="KW-0812">Transmembrane</keyword>
<evidence type="ECO:0000313" key="7">
    <source>
        <dbReference type="EMBL" id="MBA0555561.1"/>
    </source>
</evidence>
<protein>
    <recommendedName>
        <fullName evidence="9">Protein NRT1/ PTR FAMILY 5.2-like</fullName>
    </recommendedName>
</protein>
<dbReference type="InterPro" id="IPR000109">
    <property type="entry name" value="POT_fam"/>
</dbReference>
<organism evidence="7 8">
    <name type="scientific">Gossypium lobatum</name>
    <dbReference type="NCBI Taxonomy" id="34289"/>
    <lineage>
        <taxon>Eukaryota</taxon>
        <taxon>Viridiplantae</taxon>
        <taxon>Streptophyta</taxon>
        <taxon>Embryophyta</taxon>
        <taxon>Tracheophyta</taxon>
        <taxon>Spermatophyta</taxon>
        <taxon>Magnoliopsida</taxon>
        <taxon>eudicotyledons</taxon>
        <taxon>Gunneridae</taxon>
        <taxon>Pentapetalae</taxon>
        <taxon>rosids</taxon>
        <taxon>malvids</taxon>
        <taxon>Malvales</taxon>
        <taxon>Malvaceae</taxon>
        <taxon>Malvoideae</taxon>
        <taxon>Gossypium</taxon>
    </lineage>
</organism>
<dbReference type="SUPFAM" id="SSF103473">
    <property type="entry name" value="MFS general substrate transporter"/>
    <property type="match status" value="1"/>
</dbReference>
<evidence type="ECO:0000313" key="8">
    <source>
        <dbReference type="Proteomes" id="UP000593572"/>
    </source>
</evidence>
<feature type="transmembrane region" description="Helical" evidence="6">
    <location>
        <begin position="503"/>
        <end position="527"/>
    </location>
</feature>
<name>A0A7J8LSX2_9ROSI</name>
<dbReference type="InterPro" id="IPR044739">
    <property type="entry name" value="NRT1/PTR"/>
</dbReference>
<keyword evidence="8" id="KW-1185">Reference proteome</keyword>
<dbReference type="Gene3D" id="1.20.1250.20">
    <property type="entry name" value="MFS general substrate transporter like domains"/>
    <property type="match status" value="1"/>
</dbReference>
<feature type="transmembrane region" description="Helical" evidence="6">
    <location>
        <begin position="375"/>
        <end position="396"/>
    </location>
</feature>
<evidence type="ECO:0000256" key="3">
    <source>
        <dbReference type="ARBA" id="ARBA00022692"/>
    </source>
</evidence>
<gene>
    <name evidence="7" type="ORF">Golob_025733</name>
</gene>
<dbReference type="CDD" id="cd17417">
    <property type="entry name" value="MFS_NPF5"/>
    <property type="match status" value="1"/>
</dbReference>
<keyword evidence="4 6" id="KW-1133">Transmembrane helix</keyword>
<evidence type="ECO:0000256" key="1">
    <source>
        <dbReference type="ARBA" id="ARBA00004141"/>
    </source>
</evidence>
<feature type="transmembrane region" description="Helical" evidence="6">
    <location>
        <begin position="65"/>
        <end position="84"/>
    </location>
</feature>
<evidence type="ECO:0000256" key="4">
    <source>
        <dbReference type="ARBA" id="ARBA00022989"/>
    </source>
</evidence>
<dbReference type="PANTHER" id="PTHR11654">
    <property type="entry name" value="OLIGOPEPTIDE TRANSPORTER-RELATED"/>
    <property type="match status" value="1"/>
</dbReference>
<reference evidence="7 8" key="1">
    <citation type="journal article" date="2019" name="Genome Biol. Evol.">
        <title>Insights into the evolution of the New World diploid cottons (Gossypium, subgenus Houzingenia) based on genome sequencing.</title>
        <authorList>
            <person name="Grover C.E."/>
            <person name="Arick M.A. 2nd"/>
            <person name="Thrash A."/>
            <person name="Conover J.L."/>
            <person name="Sanders W.S."/>
            <person name="Peterson D.G."/>
            <person name="Frelichowski J.E."/>
            <person name="Scheffler J.A."/>
            <person name="Scheffler B.E."/>
            <person name="Wendel J.F."/>
        </authorList>
    </citation>
    <scope>NUCLEOTIDE SEQUENCE [LARGE SCALE GENOMIC DNA]</scope>
    <source>
        <strain evidence="7">157</strain>
        <tissue evidence="7">Leaf</tissue>
    </source>
</reference>
<comment type="caution">
    <text evidence="7">The sequence shown here is derived from an EMBL/GenBank/DDBJ whole genome shotgun (WGS) entry which is preliminary data.</text>
</comment>
<feature type="transmembrane region" description="Helical" evidence="6">
    <location>
        <begin position="155"/>
        <end position="177"/>
    </location>
</feature>
<sequence>MFCAVYEVFERMAYYGISSNLVLYLTKKLHQGTVKSANNVTNWVGTIWITPILGAYVADAHLGRYWTFVFASLIYVAGMSLLTLSVSIPGLKPPPCHQANIDDCKKASTLQLATFFGALYTLAVGTGGTKPNISTIGADQFDDFHPKEKASKLSFFNWWMFSIFFGTLFANTVLVYIQDNVGWSLGYGLPTLGLVISVMIFLAGTPFYRHRVPAGSPFTKMAMVIVAAARKWRVPLPSDPKELHELDLEEYARNGKFMIGSTPTLRFLNKAAVKTGSTDPWMLSAVTQVEETKQMLRMIPILIATFVPSTMIAQTHTLFIKQGTTLDRHIGNFKIPPASLAGFVTISMLVCVVLYDRFFVPVIRKWTNNPRGITLLQRMGIGLVLHFVIMAVASLTERYRLNVAKQHGLVENGGQLPLTIFILLPQFVLMGTADAFLEVAKLEFFYDQAPESMKSLGTSYSSTSLGIGNFLSSFLLSTVADITQRDGHEGWILNNLNKSHLDYYYAFFAVLNFLNFIFFMAMIRFYVYKAEVSESMHVLTEELKVMRLKASNQEAAKGIA</sequence>
<dbReference type="Proteomes" id="UP000593572">
    <property type="component" value="Unassembled WGS sequence"/>
</dbReference>
<dbReference type="AlphaFoldDB" id="A0A7J8LSX2"/>
<evidence type="ECO:0000256" key="5">
    <source>
        <dbReference type="ARBA" id="ARBA00023136"/>
    </source>
</evidence>